<dbReference type="SUPFAM" id="SSF53474">
    <property type="entry name" value="alpha/beta-Hydrolases"/>
    <property type="match status" value="1"/>
</dbReference>
<sequence>MALQLAFEDTGTGPPVVVLHGLFGSGANWRSVARALAPHHRVLCVDLRNHGHSPWTDSMDYLEMADDVRALIARQGLSRPTVVGHSMGGKTAMALALTSPASVGNLVVVDIAPVAYADRFTPYVEAMRSIDAAATASRTEAQRRLAERLPDPATAPFLLQNLVSRNDHFDWRLNLAAIGMSVPVLSGFPTTLLGRRFTGPTSLIHGGASDYVAAVDLASFKDLFPEFETHTIEDAGHWVHAEKPETFLIALRQALDRATP</sequence>
<dbReference type="GO" id="GO:0016787">
    <property type="term" value="F:hydrolase activity"/>
    <property type="evidence" value="ECO:0007669"/>
    <property type="project" value="UniProtKB-KW"/>
</dbReference>
<dbReference type="InterPro" id="IPR029058">
    <property type="entry name" value="AB_hydrolase_fold"/>
</dbReference>
<protein>
    <submittedName>
        <fullName evidence="3">Alpha/beta fold hydrolase</fullName>
    </submittedName>
</protein>
<keyword evidence="1 3" id="KW-0378">Hydrolase</keyword>
<dbReference type="EMBL" id="CP097635">
    <property type="protein sequence ID" value="URI07845.1"/>
    <property type="molecule type" value="Genomic_DNA"/>
</dbReference>
<evidence type="ECO:0000313" key="4">
    <source>
        <dbReference type="Proteomes" id="UP001056201"/>
    </source>
</evidence>
<proteinExistence type="predicted"/>
<dbReference type="Proteomes" id="UP001056201">
    <property type="component" value="Chromosome 1"/>
</dbReference>
<accession>A0ABY4S6J3</accession>
<dbReference type="Pfam" id="PF00561">
    <property type="entry name" value="Abhydrolase_1"/>
    <property type="match status" value="1"/>
</dbReference>
<evidence type="ECO:0000256" key="1">
    <source>
        <dbReference type="ARBA" id="ARBA00022801"/>
    </source>
</evidence>
<feature type="domain" description="AB hydrolase-1" evidence="2">
    <location>
        <begin position="14"/>
        <end position="244"/>
    </location>
</feature>
<dbReference type="InterPro" id="IPR000073">
    <property type="entry name" value="AB_hydrolase_1"/>
</dbReference>
<gene>
    <name evidence="3" type="ORF">MW290_04405</name>
</gene>
<organism evidence="3 4">
    <name type="scientific">Aquincola tertiaricarbonis</name>
    <dbReference type="NCBI Taxonomy" id="391953"/>
    <lineage>
        <taxon>Bacteria</taxon>
        <taxon>Pseudomonadati</taxon>
        <taxon>Pseudomonadota</taxon>
        <taxon>Betaproteobacteria</taxon>
        <taxon>Burkholderiales</taxon>
        <taxon>Sphaerotilaceae</taxon>
        <taxon>Aquincola</taxon>
    </lineage>
</organism>
<evidence type="ECO:0000313" key="3">
    <source>
        <dbReference type="EMBL" id="URI07845.1"/>
    </source>
</evidence>
<evidence type="ECO:0000259" key="2">
    <source>
        <dbReference type="Pfam" id="PF00561"/>
    </source>
</evidence>
<reference evidence="3" key="1">
    <citation type="submission" date="2022-05" db="EMBL/GenBank/DDBJ databases">
        <title>An RpoN-dependent PEP-CTERM gene is involved in floc formation of an Aquincola tertiaricarbonis strain.</title>
        <authorList>
            <person name="Qiu D."/>
            <person name="Xia M."/>
        </authorList>
    </citation>
    <scope>NUCLEOTIDE SEQUENCE</scope>
    <source>
        <strain evidence="3">RN12</strain>
    </source>
</reference>
<dbReference type="PRINTS" id="PR00111">
    <property type="entry name" value="ABHYDROLASE"/>
</dbReference>
<dbReference type="PANTHER" id="PTHR46118">
    <property type="entry name" value="PROTEIN ABHD11"/>
    <property type="match status" value="1"/>
</dbReference>
<keyword evidence="4" id="KW-1185">Reference proteome</keyword>
<name>A0ABY4S6J3_AQUTE</name>
<dbReference type="RefSeq" id="WP_250196074.1">
    <property type="nucleotide sequence ID" value="NZ_CP097635.1"/>
</dbReference>
<dbReference type="Gene3D" id="3.40.50.1820">
    <property type="entry name" value="alpha/beta hydrolase"/>
    <property type="match status" value="1"/>
</dbReference>
<dbReference type="PANTHER" id="PTHR46118:SF4">
    <property type="entry name" value="PROTEIN ABHD11"/>
    <property type="match status" value="1"/>
</dbReference>